<proteinExistence type="predicted"/>
<comment type="subcellular location">
    <subcellularLocation>
        <location evidence="1">Membrane</location>
        <topology evidence="1">Multi-pass membrane protein</topology>
    </subcellularLocation>
</comment>
<evidence type="ECO:0000313" key="18">
    <source>
        <dbReference type="EMBL" id="GMI29047.1"/>
    </source>
</evidence>
<evidence type="ECO:0000256" key="3">
    <source>
        <dbReference type="ARBA" id="ARBA00022568"/>
    </source>
</evidence>
<dbReference type="PANTHER" id="PTHR45628">
    <property type="entry name" value="VOLTAGE-DEPENDENT CALCIUM CHANNEL TYPE A SUBUNIT ALPHA-1"/>
    <property type="match status" value="1"/>
</dbReference>
<dbReference type="InterPro" id="IPR031649">
    <property type="entry name" value="GPHH_dom"/>
</dbReference>
<keyword evidence="7" id="KW-0106">Calcium</keyword>
<keyword evidence="5 15" id="KW-0812">Transmembrane</keyword>
<evidence type="ECO:0000259" key="16">
    <source>
        <dbReference type="Pfam" id="PF00520"/>
    </source>
</evidence>
<feature type="compositionally biased region" description="Basic and acidic residues" evidence="14">
    <location>
        <begin position="475"/>
        <end position="485"/>
    </location>
</feature>
<feature type="domain" description="Ion transport" evidence="16">
    <location>
        <begin position="127"/>
        <end position="380"/>
    </location>
</feature>
<feature type="transmembrane region" description="Helical" evidence="15">
    <location>
        <begin position="969"/>
        <end position="997"/>
    </location>
</feature>
<gene>
    <name evidence="18" type="ORF">TeGR_g7484</name>
</gene>
<dbReference type="Proteomes" id="UP001165060">
    <property type="component" value="Unassembled WGS sequence"/>
</dbReference>
<keyword evidence="8" id="KW-0851">Voltage-gated channel</keyword>
<evidence type="ECO:0000256" key="8">
    <source>
        <dbReference type="ARBA" id="ARBA00022882"/>
    </source>
</evidence>
<feature type="region of interest" description="Disordered" evidence="14">
    <location>
        <begin position="1"/>
        <end position="60"/>
    </location>
</feature>
<protein>
    <submittedName>
        <fullName evidence="18">Uncharacterized protein</fullName>
    </submittedName>
</protein>
<feature type="region of interest" description="Disordered" evidence="14">
    <location>
        <begin position="381"/>
        <end position="411"/>
    </location>
</feature>
<keyword evidence="9 15" id="KW-1133">Transmembrane helix</keyword>
<feature type="region of interest" description="Disordered" evidence="14">
    <location>
        <begin position="471"/>
        <end position="496"/>
    </location>
</feature>
<feature type="transmembrane region" description="Helical" evidence="15">
    <location>
        <begin position="1071"/>
        <end position="1093"/>
    </location>
</feature>
<dbReference type="SUPFAM" id="SSF81324">
    <property type="entry name" value="Voltage-gated potassium channels"/>
    <property type="match status" value="3"/>
</dbReference>
<evidence type="ECO:0000256" key="9">
    <source>
        <dbReference type="ARBA" id="ARBA00022989"/>
    </source>
</evidence>
<evidence type="ECO:0000256" key="15">
    <source>
        <dbReference type="SAM" id="Phobius"/>
    </source>
</evidence>
<evidence type="ECO:0000256" key="10">
    <source>
        <dbReference type="ARBA" id="ARBA00023065"/>
    </source>
</evidence>
<dbReference type="Gene3D" id="1.20.120.350">
    <property type="entry name" value="Voltage-gated potassium channels. Chain C"/>
    <property type="match status" value="2"/>
</dbReference>
<dbReference type="InterPro" id="IPR050599">
    <property type="entry name" value="VDCC_alpha-1_subunit"/>
</dbReference>
<sequence length="1344" mass="150048">PPALSAAASSTSSSSSSKHRGSIARSNTTPTGADGSDPRPASDKVSARSAAVRDKKPGAKPPMELFEIEAAGAEEAAATRNPHPLFSLQFFLFRPRRLYGAFNGTRPLRAYVAFRNKYLMPVVSSGFFELFIFLVIIFNTVVLAVETPWDEESKTATLTAMNDTFTIIFGLEMILKMSAYGWPTYFQSGWNIFDFLIVMVSFYTFGVELTGKLSGDDGAGGEEDITSADQLGDASALRALRVFRVLRALKAVKHFEATQNIIAVFESAAEEYMLFMFLLALSMFIVTLTGMNLFGTKYVECSPDYNEGSFDSLFSSFALVFRVLTLDDWNAIAFGAVECMEFNWVILFYFLLWLVLGNFMLLNLFLAILIRSFERMKDKKEAHRKEMEAQAAEQAGGDQSTATSTDTTPAATPMQAARQLKNMFKKTATPVAAARRLRLSVTSKPPTKTTPLASPILQNATRRLSAVSRAFVPPPDRDRAPSIRTDEEEVQEEHVREEVDHAISIVGKTLTAPFRGLMKLMAEDTSTKDIAQLREKGLSTDEEGLDDEIEATMRGIVAASGDKATMLRHMTRERNETVDKPHSELVDFVPIHGVSLNLFSHSSTFRIICHEIAHHRVFNNFILLCIVASSVCLALETPDISPEEKDNLILIDHIFTYIFTLEMLLKIVALGFLNASEDSYLQNSWYQLDFIIVVSSLLDLVLHLSGNSADLGILKVVRLLRVLRPLRTIKRNKSMAMAVQTIMGSFLAVMNVAVLLGMIFGVFSILGTGLFGGLFWHCNDDVISLVQECTGNFTLDANTLTAATEGSTDVIELAREWRNDDYHFDDFFASFSSLFVVASLEGWYGICRRAMATSANLGTAPALGMENEKGKLALIFFVVFICLANFLGLGLFVGAAEAFFKIVGDGPSIYFRRMPCVFDFTLVVFSALDELFAVANGNAAVVFIMRIFRVFRVSRLLRLLGPNSGFRSLIKVIVYSLPSVWNIASLLIMLYVTYAILGISLFGNTFWDETTNNFLFLEGAYSDGINPEANFRTFGYAFLTLFRVSTGENWQNIAADCKKDNAYGSPVVGTLFFFSFTIICQYITLNLFIAVLLDNFNLVKNESRETNEIKDAMLDFVDQWGVYDPDATQFISIKQLPYLIVNLSPPFGLPLDCTFKDIEHFMWDTDIPIYRFPKSKTNKVYYKDVLFRCCRRAFGETRAQVTQNHLEHAGSTMRGSMEGMKAPSEQDEAVQAVIATLREKKMIFSTRELIALKRLLKLFSRGKTGSMFIDLVIATARRNNERASMGTEGGSFEESDDEGGTYVDVDLAVHVRKKKKKKRHRKTKVGMTAWEQMLDNVHHVVGDH</sequence>
<feature type="domain" description="Ion transport" evidence="16">
    <location>
        <begin position="615"/>
        <end position="894"/>
    </location>
</feature>
<evidence type="ECO:0000256" key="6">
    <source>
        <dbReference type="ARBA" id="ARBA00022737"/>
    </source>
</evidence>
<keyword evidence="12" id="KW-0325">Glycoprotein</keyword>
<dbReference type="Pfam" id="PF16905">
    <property type="entry name" value="GPHH"/>
    <property type="match status" value="1"/>
</dbReference>
<accession>A0ABQ6MM31</accession>
<dbReference type="Pfam" id="PF00520">
    <property type="entry name" value="Ion_trans"/>
    <property type="match status" value="3"/>
</dbReference>
<keyword evidence="19" id="KW-1185">Reference proteome</keyword>
<feature type="transmembrane region" description="Helical" evidence="15">
    <location>
        <begin position="118"/>
        <end position="145"/>
    </location>
</feature>
<keyword evidence="6" id="KW-0677">Repeat</keyword>
<keyword evidence="4" id="KW-0107">Calcium channel</keyword>
<evidence type="ECO:0000256" key="12">
    <source>
        <dbReference type="ARBA" id="ARBA00023180"/>
    </source>
</evidence>
<feature type="transmembrane region" description="Helical" evidence="15">
    <location>
        <begin position="872"/>
        <end position="900"/>
    </location>
</feature>
<feature type="transmembrane region" description="Helical" evidence="15">
    <location>
        <begin position="272"/>
        <end position="296"/>
    </location>
</feature>
<keyword evidence="3" id="KW-0109">Calcium transport</keyword>
<feature type="transmembrane region" description="Helical" evidence="15">
    <location>
        <begin position="308"/>
        <end position="326"/>
    </location>
</feature>
<dbReference type="InterPro" id="IPR005821">
    <property type="entry name" value="Ion_trans_dom"/>
</dbReference>
<dbReference type="PANTHER" id="PTHR45628:SF7">
    <property type="entry name" value="VOLTAGE-DEPENDENT CALCIUM CHANNEL TYPE A SUBUNIT ALPHA-1"/>
    <property type="match status" value="1"/>
</dbReference>
<feature type="transmembrane region" description="Helical" evidence="15">
    <location>
        <begin position="346"/>
        <end position="370"/>
    </location>
</feature>
<evidence type="ECO:0000256" key="7">
    <source>
        <dbReference type="ARBA" id="ARBA00022837"/>
    </source>
</evidence>
<dbReference type="Gene3D" id="1.10.287.70">
    <property type="match status" value="3"/>
</dbReference>
<feature type="domain" description="Ion transport" evidence="16">
    <location>
        <begin position="896"/>
        <end position="1103"/>
    </location>
</feature>
<feature type="transmembrane region" description="Helical" evidence="15">
    <location>
        <begin position="827"/>
        <end position="846"/>
    </location>
</feature>
<feature type="compositionally biased region" description="Basic and acidic residues" evidence="14">
    <location>
        <begin position="36"/>
        <end position="57"/>
    </location>
</feature>
<feature type="transmembrane region" description="Helical" evidence="15">
    <location>
        <begin position="654"/>
        <end position="673"/>
    </location>
</feature>
<evidence type="ECO:0000256" key="11">
    <source>
        <dbReference type="ARBA" id="ARBA00023136"/>
    </source>
</evidence>
<organism evidence="18 19">
    <name type="scientific">Tetraparma gracilis</name>
    <dbReference type="NCBI Taxonomy" id="2962635"/>
    <lineage>
        <taxon>Eukaryota</taxon>
        <taxon>Sar</taxon>
        <taxon>Stramenopiles</taxon>
        <taxon>Ochrophyta</taxon>
        <taxon>Bolidophyceae</taxon>
        <taxon>Parmales</taxon>
        <taxon>Triparmaceae</taxon>
        <taxon>Tetraparma</taxon>
    </lineage>
</organism>
<reference evidence="18 19" key="1">
    <citation type="journal article" date="2023" name="Commun. Biol.">
        <title>Genome analysis of Parmales, the sister group of diatoms, reveals the evolutionary specialization of diatoms from phago-mixotrophs to photoautotrophs.</title>
        <authorList>
            <person name="Ban H."/>
            <person name="Sato S."/>
            <person name="Yoshikawa S."/>
            <person name="Yamada K."/>
            <person name="Nakamura Y."/>
            <person name="Ichinomiya M."/>
            <person name="Sato N."/>
            <person name="Blanc-Mathieu R."/>
            <person name="Endo H."/>
            <person name="Kuwata A."/>
            <person name="Ogata H."/>
        </authorList>
    </citation>
    <scope>NUCLEOTIDE SEQUENCE [LARGE SCALE GENOMIC DNA]</scope>
</reference>
<dbReference type="Gene3D" id="1.10.238.10">
    <property type="entry name" value="EF-hand"/>
    <property type="match status" value="1"/>
</dbReference>
<evidence type="ECO:0000256" key="14">
    <source>
        <dbReference type="SAM" id="MobiDB-lite"/>
    </source>
</evidence>
<keyword evidence="2" id="KW-0813">Transport</keyword>
<feature type="transmembrane region" description="Helical" evidence="15">
    <location>
        <begin position="735"/>
        <end position="766"/>
    </location>
</feature>
<dbReference type="EMBL" id="BRYB01000386">
    <property type="protein sequence ID" value="GMI29047.1"/>
    <property type="molecule type" value="Genomic_DNA"/>
</dbReference>
<feature type="transmembrane region" description="Helical" evidence="15">
    <location>
        <begin position="165"/>
        <end position="182"/>
    </location>
</feature>
<evidence type="ECO:0000256" key="5">
    <source>
        <dbReference type="ARBA" id="ARBA00022692"/>
    </source>
</evidence>
<feature type="domain" description="Voltage-dependent L-type calcium channel IQ-associated" evidence="17">
    <location>
        <begin position="1116"/>
        <end position="1156"/>
    </location>
</feature>
<evidence type="ECO:0000256" key="13">
    <source>
        <dbReference type="ARBA" id="ARBA00023303"/>
    </source>
</evidence>
<feature type="compositionally biased region" description="Low complexity" evidence="14">
    <location>
        <begin position="1"/>
        <end position="16"/>
    </location>
</feature>
<evidence type="ECO:0000256" key="2">
    <source>
        <dbReference type="ARBA" id="ARBA00022448"/>
    </source>
</evidence>
<feature type="transmembrane region" description="Helical" evidence="15">
    <location>
        <begin position="920"/>
        <end position="948"/>
    </location>
</feature>
<evidence type="ECO:0000256" key="4">
    <source>
        <dbReference type="ARBA" id="ARBA00022673"/>
    </source>
</evidence>
<comment type="caution">
    <text evidence="18">The sequence shown here is derived from an EMBL/GenBank/DDBJ whole genome shotgun (WGS) entry which is preliminary data.</text>
</comment>
<evidence type="ECO:0000259" key="17">
    <source>
        <dbReference type="Pfam" id="PF16905"/>
    </source>
</evidence>
<feature type="non-terminal residue" evidence="18">
    <location>
        <position position="1"/>
    </location>
</feature>
<evidence type="ECO:0000313" key="19">
    <source>
        <dbReference type="Proteomes" id="UP001165060"/>
    </source>
</evidence>
<feature type="transmembrane region" description="Helical" evidence="15">
    <location>
        <begin position="189"/>
        <end position="206"/>
    </location>
</feature>
<name>A0ABQ6MM31_9STRA</name>
<evidence type="ECO:0000256" key="1">
    <source>
        <dbReference type="ARBA" id="ARBA00004141"/>
    </source>
</evidence>
<keyword evidence="10" id="KW-0406">Ion transport</keyword>
<keyword evidence="11 15" id="KW-0472">Membrane</keyword>
<dbReference type="InterPro" id="IPR027359">
    <property type="entry name" value="Volt_channel_dom_sf"/>
</dbReference>
<feature type="compositionally biased region" description="Low complexity" evidence="14">
    <location>
        <begin position="389"/>
        <end position="411"/>
    </location>
</feature>
<keyword evidence="13" id="KW-0407">Ion channel</keyword>